<dbReference type="OrthoDB" id="461883at2"/>
<dbReference type="Proteomes" id="UP000185860">
    <property type="component" value="Unassembled WGS sequence"/>
</dbReference>
<protein>
    <recommendedName>
        <fullName evidence="3">DUF4177 domain-containing protein</fullName>
    </recommendedName>
</protein>
<dbReference type="RefSeq" id="WP_073591786.1">
    <property type="nucleotide sequence ID" value="NZ_MRCE01000002.1"/>
</dbReference>
<gene>
    <name evidence="1" type="ORF">NIES2119_01930</name>
</gene>
<comment type="caution">
    <text evidence="1">The sequence shown here is derived from an EMBL/GenBank/DDBJ whole genome shotgun (WGS) entry which is preliminary data.</text>
</comment>
<name>A0A1U7ISI3_9CYAN</name>
<organism evidence="1 2">
    <name type="scientific">[Phormidium ambiguum] IAM M-71</name>
    <dbReference type="NCBI Taxonomy" id="454136"/>
    <lineage>
        <taxon>Bacteria</taxon>
        <taxon>Bacillati</taxon>
        <taxon>Cyanobacteriota</taxon>
        <taxon>Cyanophyceae</taxon>
        <taxon>Oscillatoriophycideae</taxon>
        <taxon>Aerosakkonematales</taxon>
        <taxon>Aerosakkonemataceae</taxon>
        <taxon>Floridanema</taxon>
    </lineage>
</organism>
<accession>A0A1U7ISI3</accession>
<dbReference type="EMBL" id="MRCE01000002">
    <property type="protein sequence ID" value="OKH40406.1"/>
    <property type="molecule type" value="Genomic_DNA"/>
</dbReference>
<evidence type="ECO:0000313" key="1">
    <source>
        <dbReference type="EMBL" id="OKH40406.1"/>
    </source>
</evidence>
<evidence type="ECO:0000313" key="2">
    <source>
        <dbReference type="Proteomes" id="UP000185860"/>
    </source>
</evidence>
<evidence type="ECO:0008006" key="3">
    <source>
        <dbReference type="Google" id="ProtNLM"/>
    </source>
</evidence>
<reference evidence="1 2" key="1">
    <citation type="submission" date="2016-11" db="EMBL/GenBank/DDBJ databases">
        <title>Draft Genome Sequences of Nine Cyanobacterial Strains from Diverse Habitats.</title>
        <authorList>
            <person name="Zhu T."/>
            <person name="Hou S."/>
            <person name="Lu X."/>
            <person name="Hess W.R."/>
        </authorList>
    </citation>
    <scope>NUCLEOTIDE SEQUENCE [LARGE SCALE GENOMIC DNA]</scope>
    <source>
        <strain evidence="1 2">IAM M-71</strain>
    </source>
</reference>
<sequence length="80" mass="9588">MNNTNLMKSWEYCIIKYRLLGLGNTQEIEQLYLDAQELKEWNRKPLRIFLNQLGKDGWEMVGVSSNPDSTWTFIYFKRPL</sequence>
<dbReference type="STRING" id="454136.NIES2119_01930"/>
<dbReference type="AlphaFoldDB" id="A0A1U7ISI3"/>
<proteinExistence type="predicted"/>